<name>A0A852W2F8_PSEA5</name>
<accession>A0AA44UTM3</accession>
<gene>
    <name evidence="2" type="ORF">ATL51_5097</name>
    <name evidence="1" type="ORF">HDA37_001289</name>
</gene>
<dbReference type="EMBL" id="PHUJ01000003">
    <property type="protein sequence ID" value="PKB33342.1"/>
    <property type="molecule type" value="Genomic_DNA"/>
</dbReference>
<evidence type="ECO:0000313" key="4">
    <source>
        <dbReference type="Proteomes" id="UP000549695"/>
    </source>
</evidence>
<evidence type="ECO:0000313" key="3">
    <source>
        <dbReference type="Proteomes" id="UP000232453"/>
    </source>
</evidence>
<protein>
    <submittedName>
        <fullName evidence="1">Uncharacterized protein</fullName>
    </submittedName>
</protein>
<reference evidence="1 4" key="1">
    <citation type="submission" date="2020-07" db="EMBL/GenBank/DDBJ databases">
        <title>Sequencing the genomes of 1000 actinobacteria strains.</title>
        <authorList>
            <person name="Klenk H.-P."/>
        </authorList>
    </citation>
    <scope>NUCLEOTIDE SEQUENCE [LARGE SCALE GENOMIC DNA]</scope>
    <source>
        <strain evidence="2 3">DSM 44104</strain>
        <strain evidence="1 4">DSM 44749</strain>
    </source>
</reference>
<evidence type="ECO:0000313" key="1">
    <source>
        <dbReference type="EMBL" id="NYG01004.1"/>
    </source>
</evidence>
<keyword evidence="4" id="KW-1185">Reference proteome</keyword>
<sequence length="66" mass="7366">MTAPTLRPADLDDTALARLKQLEDRIGGPLVAYRPESPYAALTAEQLEEVRRAESELGVQLLAYRR</sequence>
<evidence type="ECO:0000313" key="2">
    <source>
        <dbReference type="EMBL" id="PKB33342.1"/>
    </source>
</evidence>
<dbReference type="Proteomes" id="UP000232453">
    <property type="component" value="Unassembled WGS sequence"/>
</dbReference>
<accession>A0A852W2F8</accession>
<dbReference type="EMBL" id="JACCCZ010000001">
    <property type="protein sequence ID" value="NYG01004.1"/>
    <property type="molecule type" value="Genomic_DNA"/>
</dbReference>
<organism evidence="1 4">
    <name type="scientific">Pseudonocardia alni</name>
    <name type="common">Amycolata alni</name>
    <dbReference type="NCBI Taxonomy" id="33907"/>
    <lineage>
        <taxon>Bacteria</taxon>
        <taxon>Bacillati</taxon>
        <taxon>Actinomycetota</taxon>
        <taxon>Actinomycetes</taxon>
        <taxon>Pseudonocardiales</taxon>
        <taxon>Pseudonocardiaceae</taxon>
        <taxon>Pseudonocardia</taxon>
    </lineage>
</organism>
<dbReference type="RefSeq" id="WP_073577983.1">
    <property type="nucleotide sequence ID" value="NZ_BAAAJZ010000008.1"/>
</dbReference>
<proteinExistence type="predicted"/>
<dbReference type="Proteomes" id="UP000549695">
    <property type="component" value="Unassembled WGS sequence"/>
</dbReference>
<dbReference type="GeneID" id="98051091"/>
<comment type="caution">
    <text evidence="1">The sequence shown here is derived from an EMBL/GenBank/DDBJ whole genome shotgun (WGS) entry which is preliminary data.</text>
</comment>
<dbReference type="AlphaFoldDB" id="A0A852W2F8"/>